<evidence type="ECO:0000313" key="12">
    <source>
        <dbReference type="EMBL" id="OGF64812.1"/>
    </source>
</evidence>
<keyword evidence="4" id="KW-0436">Ligase</keyword>
<dbReference type="PROSITE" id="PS50975">
    <property type="entry name" value="ATP_GRASP"/>
    <property type="match status" value="1"/>
</dbReference>
<keyword evidence="7" id="KW-0133">Cell shape</keyword>
<dbReference type="InterPro" id="IPR013815">
    <property type="entry name" value="ATP_grasp_subdomain_1"/>
</dbReference>
<dbReference type="InterPro" id="IPR011095">
    <property type="entry name" value="Dala_Dala_lig_C"/>
</dbReference>
<dbReference type="Gene3D" id="3.30.1490.20">
    <property type="entry name" value="ATP-grasp fold, A domain"/>
    <property type="match status" value="1"/>
</dbReference>
<dbReference type="AlphaFoldDB" id="A0A1F5VN27"/>
<comment type="subcellular location">
    <subcellularLocation>
        <location evidence="1">Cytoplasm</location>
    </subcellularLocation>
</comment>
<evidence type="ECO:0000256" key="4">
    <source>
        <dbReference type="ARBA" id="ARBA00022598"/>
    </source>
</evidence>
<comment type="caution">
    <text evidence="12">The sequence shown here is derived from an EMBL/GenBank/DDBJ whole genome shotgun (WGS) entry which is preliminary data.</text>
</comment>
<dbReference type="InterPro" id="IPR016185">
    <property type="entry name" value="PreATP-grasp_dom_sf"/>
</dbReference>
<gene>
    <name evidence="12" type="ORF">A2Y62_19430</name>
</gene>
<evidence type="ECO:0000256" key="8">
    <source>
        <dbReference type="ARBA" id="ARBA00022984"/>
    </source>
</evidence>
<evidence type="ECO:0000256" key="1">
    <source>
        <dbReference type="ARBA" id="ARBA00004496"/>
    </source>
</evidence>
<dbReference type="InterPro" id="IPR011761">
    <property type="entry name" value="ATP-grasp"/>
</dbReference>
<dbReference type="GO" id="GO:0009252">
    <property type="term" value="P:peptidoglycan biosynthetic process"/>
    <property type="evidence" value="ECO:0007669"/>
    <property type="project" value="UniProtKB-KW"/>
</dbReference>
<protein>
    <recommendedName>
        <fullName evidence="11">ATP-grasp domain-containing protein</fullName>
    </recommendedName>
</protein>
<reference evidence="12 13" key="1">
    <citation type="journal article" date="2016" name="Nat. Commun.">
        <title>Thousands of microbial genomes shed light on interconnected biogeochemical processes in an aquifer system.</title>
        <authorList>
            <person name="Anantharaman K."/>
            <person name="Brown C.T."/>
            <person name="Hug L.A."/>
            <person name="Sharon I."/>
            <person name="Castelle C.J."/>
            <person name="Probst A.J."/>
            <person name="Thomas B.C."/>
            <person name="Singh A."/>
            <person name="Wilkins M.J."/>
            <person name="Karaoz U."/>
            <person name="Brodie E.L."/>
            <person name="Williams K.H."/>
            <person name="Hubbard S.S."/>
            <person name="Banfield J.F."/>
        </authorList>
    </citation>
    <scope>NUCLEOTIDE SEQUENCE [LARGE SCALE GENOMIC DNA]</scope>
</reference>
<organism evidence="12 13">
    <name type="scientific">Candidatus Fischerbacteria bacterium RBG_13_37_8</name>
    <dbReference type="NCBI Taxonomy" id="1817863"/>
    <lineage>
        <taxon>Bacteria</taxon>
        <taxon>Candidatus Fischeribacteriota</taxon>
    </lineage>
</organism>
<dbReference type="SUPFAM" id="SSF56059">
    <property type="entry name" value="Glutathione synthetase ATP-binding domain-like"/>
    <property type="match status" value="1"/>
</dbReference>
<dbReference type="STRING" id="1817863.A2Y62_19430"/>
<dbReference type="SUPFAM" id="SSF52440">
    <property type="entry name" value="PreATP-grasp domain"/>
    <property type="match status" value="1"/>
</dbReference>
<dbReference type="PANTHER" id="PTHR23132:SF23">
    <property type="entry name" value="D-ALANINE--D-ALANINE LIGASE B"/>
    <property type="match status" value="1"/>
</dbReference>
<dbReference type="GO" id="GO:0008360">
    <property type="term" value="P:regulation of cell shape"/>
    <property type="evidence" value="ECO:0007669"/>
    <property type="project" value="UniProtKB-KW"/>
</dbReference>
<sequence length="328" mass="37612">MKIGLVYNLRKTYLKKIDDPIDADAEWDSEKTIYHLTHAIESLGHTVIDIGSPENVIHKFNEFTNVDLVFNIAEGRKGRCRESQVPAMCELFNIPYTFSDPLTMAIALDKILCKQIIQKAGIPTAPFWKISTAHDMTLIPENAFPLFVKPALEGTAKGITSDSMVRDRLAFEKQVTYLITTYKEPVLVEQFLSGKEFTIAVIGNPNPYILGMMEIIINDPSQNNIYTFDAKENWKSKVTYTFFNDRENVLWKQLSRIALEAYTVLECRDVARVDVRCDERQNPYFMEINPLPGLTPEHSDFPMIAGMVGRSYESLINEIIEQAWQRYH</sequence>
<dbReference type="GO" id="GO:0008716">
    <property type="term" value="F:D-alanine-D-alanine ligase activity"/>
    <property type="evidence" value="ECO:0007669"/>
    <property type="project" value="InterPro"/>
</dbReference>
<keyword evidence="9" id="KW-0961">Cell wall biogenesis/degradation</keyword>
<evidence type="ECO:0000256" key="6">
    <source>
        <dbReference type="ARBA" id="ARBA00022840"/>
    </source>
</evidence>
<proteinExistence type="inferred from homology"/>
<dbReference type="GO" id="GO:0071555">
    <property type="term" value="P:cell wall organization"/>
    <property type="evidence" value="ECO:0007669"/>
    <property type="project" value="UniProtKB-KW"/>
</dbReference>
<evidence type="ECO:0000313" key="13">
    <source>
        <dbReference type="Proteomes" id="UP000178943"/>
    </source>
</evidence>
<dbReference type="Gene3D" id="3.40.50.20">
    <property type="match status" value="1"/>
</dbReference>
<dbReference type="GO" id="GO:0046872">
    <property type="term" value="F:metal ion binding"/>
    <property type="evidence" value="ECO:0007669"/>
    <property type="project" value="InterPro"/>
</dbReference>
<keyword evidence="5 10" id="KW-0547">Nucleotide-binding</keyword>
<evidence type="ECO:0000256" key="7">
    <source>
        <dbReference type="ARBA" id="ARBA00022960"/>
    </source>
</evidence>
<keyword evidence="3" id="KW-0963">Cytoplasm</keyword>
<dbReference type="GO" id="GO:0005524">
    <property type="term" value="F:ATP binding"/>
    <property type="evidence" value="ECO:0007669"/>
    <property type="project" value="UniProtKB-UniRule"/>
</dbReference>
<dbReference type="Proteomes" id="UP000178943">
    <property type="component" value="Unassembled WGS sequence"/>
</dbReference>
<comment type="similarity">
    <text evidence="2">Belongs to the D-alanine--D-alanine ligase family.</text>
</comment>
<dbReference type="InterPro" id="IPR000291">
    <property type="entry name" value="D-Ala_lig_Van_CS"/>
</dbReference>
<name>A0A1F5VN27_9BACT</name>
<dbReference type="Gene3D" id="3.30.470.20">
    <property type="entry name" value="ATP-grasp fold, B domain"/>
    <property type="match status" value="1"/>
</dbReference>
<keyword evidence="6 10" id="KW-0067">ATP-binding</keyword>
<dbReference type="EMBL" id="MFGW01000131">
    <property type="protein sequence ID" value="OGF64812.1"/>
    <property type="molecule type" value="Genomic_DNA"/>
</dbReference>
<dbReference type="PANTHER" id="PTHR23132">
    <property type="entry name" value="D-ALANINE--D-ALANINE LIGASE"/>
    <property type="match status" value="1"/>
</dbReference>
<accession>A0A1F5VN27</accession>
<evidence type="ECO:0000256" key="5">
    <source>
        <dbReference type="ARBA" id="ARBA00022741"/>
    </source>
</evidence>
<evidence type="ECO:0000259" key="11">
    <source>
        <dbReference type="PROSITE" id="PS50975"/>
    </source>
</evidence>
<evidence type="ECO:0000256" key="3">
    <source>
        <dbReference type="ARBA" id="ARBA00022490"/>
    </source>
</evidence>
<dbReference type="PROSITE" id="PS00844">
    <property type="entry name" value="DALA_DALA_LIGASE_2"/>
    <property type="match status" value="1"/>
</dbReference>
<evidence type="ECO:0000256" key="9">
    <source>
        <dbReference type="ARBA" id="ARBA00023316"/>
    </source>
</evidence>
<keyword evidence="8" id="KW-0573">Peptidoglycan synthesis</keyword>
<dbReference type="Pfam" id="PF07478">
    <property type="entry name" value="Dala_Dala_lig_C"/>
    <property type="match status" value="1"/>
</dbReference>
<evidence type="ECO:0000256" key="10">
    <source>
        <dbReference type="PROSITE-ProRule" id="PRU00409"/>
    </source>
</evidence>
<dbReference type="GO" id="GO:0005737">
    <property type="term" value="C:cytoplasm"/>
    <property type="evidence" value="ECO:0007669"/>
    <property type="project" value="UniProtKB-SubCell"/>
</dbReference>
<feature type="domain" description="ATP-grasp" evidence="11">
    <location>
        <begin position="114"/>
        <end position="321"/>
    </location>
</feature>
<evidence type="ECO:0000256" key="2">
    <source>
        <dbReference type="ARBA" id="ARBA00010871"/>
    </source>
</evidence>